<keyword evidence="7" id="KW-0653">Protein transport</keyword>
<comment type="caution">
    <text evidence="11">The sequence shown here is derived from an EMBL/GenBank/DDBJ whole genome shotgun (WGS) entry which is preliminary data.</text>
</comment>
<dbReference type="InterPro" id="IPR037682">
    <property type="entry name" value="TonB_C"/>
</dbReference>
<dbReference type="GO" id="GO:0055085">
    <property type="term" value="P:transmembrane transport"/>
    <property type="evidence" value="ECO:0007669"/>
    <property type="project" value="InterPro"/>
</dbReference>
<dbReference type="Pfam" id="PF03544">
    <property type="entry name" value="TonB_C"/>
    <property type="match status" value="1"/>
</dbReference>
<sequence>MKRLLIGLGLLTAFSSAFAQDKILLTQKGEWTKEEDKATSYVLVYPKKDKLIKVEEFALNGRKKAVWHYSKYKEDRRQRVKQGLHTAFYANGKDSLVVNYADNKKEGQSNTFFPDGTLHIMCHFQEGQLNGMFMQYYRDGALRREEYYENGKCTGGKLFNPKGEELEHEPYQIFPEFPYGGIAALQELIAEVVKYPMDAQKAKIEGRVHISFVVDQEGKMINPKLIKKVYPSIDEEALRAFHAIAATYRWKPGYIDGEPKKVKFTIPLNFRLNR</sequence>
<evidence type="ECO:0000259" key="10">
    <source>
        <dbReference type="PROSITE" id="PS52015"/>
    </source>
</evidence>
<evidence type="ECO:0000256" key="9">
    <source>
        <dbReference type="ARBA" id="ARBA00023136"/>
    </source>
</evidence>
<comment type="subcellular location">
    <subcellularLocation>
        <location evidence="1">Cell inner membrane</location>
        <topology evidence="1">Single-pass membrane protein</topology>
        <orientation evidence="1">Periplasmic side</orientation>
    </subcellularLocation>
</comment>
<dbReference type="PANTHER" id="PTHR33446:SF2">
    <property type="entry name" value="PROTEIN TONB"/>
    <property type="match status" value="1"/>
</dbReference>
<evidence type="ECO:0000256" key="1">
    <source>
        <dbReference type="ARBA" id="ARBA00004383"/>
    </source>
</evidence>
<gene>
    <name evidence="11" type="ORF">EVA_13960</name>
</gene>
<evidence type="ECO:0000313" key="11">
    <source>
        <dbReference type="EMBL" id="EJW97926.1"/>
    </source>
</evidence>
<dbReference type="SUPFAM" id="SSF74653">
    <property type="entry name" value="TolA/TonB C-terminal domain"/>
    <property type="match status" value="1"/>
</dbReference>
<organism evidence="11">
    <name type="scientific">gut metagenome</name>
    <dbReference type="NCBI Taxonomy" id="749906"/>
    <lineage>
        <taxon>unclassified sequences</taxon>
        <taxon>metagenomes</taxon>
        <taxon>organismal metagenomes</taxon>
    </lineage>
</organism>
<evidence type="ECO:0000256" key="5">
    <source>
        <dbReference type="ARBA" id="ARBA00022519"/>
    </source>
</evidence>
<dbReference type="GO" id="GO:0031992">
    <property type="term" value="F:energy transducer activity"/>
    <property type="evidence" value="ECO:0007669"/>
    <property type="project" value="TreeGrafter"/>
</dbReference>
<evidence type="ECO:0000256" key="4">
    <source>
        <dbReference type="ARBA" id="ARBA00022475"/>
    </source>
</evidence>
<evidence type="ECO:0000256" key="2">
    <source>
        <dbReference type="ARBA" id="ARBA00006555"/>
    </source>
</evidence>
<dbReference type="AlphaFoldDB" id="J9FSJ1"/>
<dbReference type="NCBIfam" id="TIGR01352">
    <property type="entry name" value="tonB_Cterm"/>
    <property type="match status" value="1"/>
</dbReference>
<dbReference type="GO" id="GO:0098797">
    <property type="term" value="C:plasma membrane protein complex"/>
    <property type="evidence" value="ECO:0007669"/>
    <property type="project" value="TreeGrafter"/>
</dbReference>
<keyword evidence="9" id="KW-0472">Membrane</keyword>
<keyword evidence="3" id="KW-0813">Transport</keyword>
<evidence type="ECO:0000256" key="8">
    <source>
        <dbReference type="ARBA" id="ARBA00022989"/>
    </source>
</evidence>
<keyword evidence="8" id="KW-1133">Transmembrane helix</keyword>
<accession>J9FSJ1</accession>
<evidence type="ECO:0000256" key="7">
    <source>
        <dbReference type="ARBA" id="ARBA00022927"/>
    </source>
</evidence>
<keyword evidence="5" id="KW-0997">Cell inner membrane</keyword>
<name>J9FSJ1_9ZZZZ</name>
<proteinExistence type="inferred from homology"/>
<evidence type="ECO:0000256" key="3">
    <source>
        <dbReference type="ARBA" id="ARBA00022448"/>
    </source>
</evidence>
<feature type="domain" description="TonB C-terminal" evidence="10">
    <location>
        <begin position="180"/>
        <end position="274"/>
    </location>
</feature>
<dbReference type="GO" id="GO:0015031">
    <property type="term" value="P:protein transport"/>
    <property type="evidence" value="ECO:0007669"/>
    <property type="project" value="UniProtKB-KW"/>
</dbReference>
<keyword evidence="6" id="KW-0812">Transmembrane</keyword>
<keyword evidence="4" id="KW-1003">Cell membrane</keyword>
<protein>
    <submittedName>
        <fullName evidence="11">TonB family protein</fullName>
    </submittedName>
</protein>
<dbReference type="Gene3D" id="2.20.110.10">
    <property type="entry name" value="Histone H3 K4-specific methyltransferase SET7/9 N-terminal domain"/>
    <property type="match status" value="1"/>
</dbReference>
<dbReference type="InterPro" id="IPR006260">
    <property type="entry name" value="TonB/TolA_C"/>
</dbReference>
<dbReference type="PANTHER" id="PTHR33446">
    <property type="entry name" value="PROTEIN TONB-RELATED"/>
    <property type="match status" value="1"/>
</dbReference>
<dbReference type="SUPFAM" id="SSF82185">
    <property type="entry name" value="Histone H3 K4-specific methyltransferase SET7/9 N-terminal domain"/>
    <property type="match status" value="1"/>
</dbReference>
<dbReference type="EMBL" id="AMCI01004517">
    <property type="protein sequence ID" value="EJW97926.1"/>
    <property type="molecule type" value="Genomic_DNA"/>
</dbReference>
<dbReference type="PROSITE" id="PS52015">
    <property type="entry name" value="TONB_CTD"/>
    <property type="match status" value="1"/>
</dbReference>
<dbReference type="InterPro" id="IPR051045">
    <property type="entry name" value="TonB-dependent_transducer"/>
</dbReference>
<evidence type="ECO:0000256" key="6">
    <source>
        <dbReference type="ARBA" id="ARBA00022692"/>
    </source>
</evidence>
<dbReference type="Gene3D" id="3.30.1150.10">
    <property type="match status" value="1"/>
</dbReference>
<reference evidence="11" key="1">
    <citation type="journal article" date="2012" name="PLoS ONE">
        <title>Gene sets for utilization of primary and secondary nutrition supplies in the distal gut of endangered iberian lynx.</title>
        <authorList>
            <person name="Alcaide M."/>
            <person name="Messina E."/>
            <person name="Richter M."/>
            <person name="Bargiela R."/>
            <person name="Peplies J."/>
            <person name="Huws S.A."/>
            <person name="Newbold C.J."/>
            <person name="Golyshin P.N."/>
            <person name="Simon M.A."/>
            <person name="Lopez G."/>
            <person name="Yakimov M.M."/>
            <person name="Ferrer M."/>
        </authorList>
    </citation>
    <scope>NUCLEOTIDE SEQUENCE</scope>
</reference>
<comment type="similarity">
    <text evidence="2">Belongs to the TonB family.</text>
</comment>